<dbReference type="GO" id="GO:0005829">
    <property type="term" value="C:cytosol"/>
    <property type="evidence" value="ECO:0007669"/>
    <property type="project" value="UniProtKB-SubCell"/>
</dbReference>
<keyword evidence="4 10" id="KW-0396">Initiation factor</keyword>
<comment type="subunit">
    <text evidence="8">Component of the translation initiation factor 2B (eIF2B) complex which is a heterodecamer of two sets of five different subunits: alpha, beta, gamma, delta and epsilon. Subunits alpha, beta and delta comprise a regulatory subcomplex and subunits epsilon and gamma comprise a catalytic subcomplex. Within the complex, the hexameric regulatory complex resides at the center, with the two heterodimeric catalytic subcomplexes bound on opposite sides.</text>
</comment>
<comment type="similarity">
    <text evidence="2 9">Belongs to the eIF-2B alpha/beta/delta subunits family.</text>
</comment>
<comment type="caution">
    <text evidence="10">The sequence shown here is derived from an EMBL/GenBank/DDBJ whole genome shotgun (WGS) entry which is preliminary data.</text>
</comment>
<evidence type="ECO:0000256" key="3">
    <source>
        <dbReference type="ARBA" id="ARBA00022490"/>
    </source>
</evidence>
<reference evidence="10 11" key="1">
    <citation type="submission" date="2019-06" db="EMBL/GenBank/DDBJ databases">
        <authorList>
            <person name="Palmer J.M."/>
        </authorList>
    </citation>
    <scope>NUCLEOTIDE SEQUENCE [LARGE SCALE GENOMIC DNA]</scope>
    <source>
        <strain evidence="10 11">TWF788</strain>
    </source>
</reference>
<evidence type="ECO:0000256" key="4">
    <source>
        <dbReference type="ARBA" id="ARBA00022540"/>
    </source>
</evidence>
<evidence type="ECO:0000256" key="2">
    <source>
        <dbReference type="ARBA" id="ARBA00007251"/>
    </source>
</evidence>
<dbReference type="EMBL" id="JAABOE010000008">
    <property type="protein sequence ID" value="KAF3189469.1"/>
    <property type="molecule type" value="Genomic_DNA"/>
</dbReference>
<dbReference type="GO" id="GO:0005085">
    <property type="term" value="F:guanyl-nucleotide exchange factor activity"/>
    <property type="evidence" value="ECO:0007669"/>
    <property type="project" value="TreeGrafter"/>
</dbReference>
<dbReference type="GO" id="GO:0003743">
    <property type="term" value="F:translation initiation factor activity"/>
    <property type="evidence" value="ECO:0007669"/>
    <property type="project" value="UniProtKB-KW"/>
</dbReference>
<comment type="subcellular location">
    <subcellularLocation>
        <location evidence="1">Cytoplasm</location>
        <location evidence="1">Cytosol</location>
    </subcellularLocation>
</comment>
<evidence type="ECO:0000256" key="1">
    <source>
        <dbReference type="ARBA" id="ARBA00004514"/>
    </source>
</evidence>
<evidence type="ECO:0000256" key="5">
    <source>
        <dbReference type="ARBA" id="ARBA00022917"/>
    </source>
</evidence>
<dbReference type="InterPro" id="IPR000649">
    <property type="entry name" value="IF-2B-related"/>
</dbReference>
<dbReference type="AlphaFoldDB" id="A0A7C8Q2F4"/>
<name>A0A7C8Q2F4_ORBOL</name>
<dbReference type="GO" id="GO:0005851">
    <property type="term" value="C:eukaryotic translation initiation factor 2B complex"/>
    <property type="evidence" value="ECO:0007669"/>
    <property type="project" value="TreeGrafter"/>
</dbReference>
<evidence type="ECO:0000313" key="10">
    <source>
        <dbReference type="EMBL" id="KAF3189469.1"/>
    </source>
</evidence>
<evidence type="ECO:0000256" key="6">
    <source>
        <dbReference type="ARBA" id="ARBA00044208"/>
    </source>
</evidence>
<keyword evidence="5" id="KW-0648">Protein biosynthesis</keyword>
<dbReference type="InterPro" id="IPR051501">
    <property type="entry name" value="eIF2B_alpha/beta/delta"/>
</dbReference>
<evidence type="ECO:0000256" key="7">
    <source>
        <dbReference type="ARBA" id="ARBA00044236"/>
    </source>
</evidence>
<dbReference type="SUPFAM" id="SSF100950">
    <property type="entry name" value="NagB/RpiA/CoA transferase-like"/>
    <property type="match status" value="1"/>
</dbReference>
<evidence type="ECO:0000256" key="8">
    <source>
        <dbReference type="ARBA" id="ARBA00046432"/>
    </source>
</evidence>
<dbReference type="InterPro" id="IPR037171">
    <property type="entry name" value="NagB/RpiA_transferase-like"/>
</dbReference>
<evidence type="ECO:0000313" key="11">
    <source>
        <dbReference type="Proteomes" id="UP000479691"/>
    </source>
</evidence>
<dbReference type="PANTHER" id="PTHR45860">
    <property type="entry name" value="TRANSLATION INITIATION FACTOR EIF-2B SUBUNIT ALPHA"/>
    <property type="match status" value="1"/>
</dbReference>
<sequence length="362" mass="39635">MAAVASARELSTNTYISVSALPKLEVPTPTDGVVIVDPSTAKPGVVQLNTGEFDIREVYLTYLRNDHDLTMPVAAIKSLVDLVERINSQTTAEFLDVLNRGIDALKESIRNPISLSAGCDLFLRFIVRFLRHSQSMPKLVAHLKQSYKLFGTRAKDSRKKLANIGSKFITDGCTIMTISYSRVVLGMMDVALKNHIRFRVVVTEGSGGKRLASILRERGVPVAIIPEGAVGYAMNKVDFVLIGAEGVVENGGIINVLGTCQMATLAKAAGKSIYAVCETHKFVRLYPIDSYDLPITQTVINFSLDDTKEQQPAKKDTIEEAERIGNDRFVDFTPPTLLTAIITEAGVLTPSSVSEELLKIWF</sequence>
<proteinExistence type="inferred from homology"/>
<keyword evidence="3" id="KW-0963">Cytoplasm</keyword>
<dbReference type="Proteomes" id="UP000479691">
    <property type="component" value="Unassembled WGS sequence"/>
</dbReference>
<dbReference type="Gene3D" id="1.20.120.1070">
    <property type="entry name" value="Translation initiation factor eIF-2B, N-terminal domain"/>
    <property type="match status" value="1"/>
</dbReference>
<organism evidence="10 11">
    <name type="scientific">Orbilia oligospora</name>
    <name type="common">Nematode-trapping fungus</name>
    <name type="synonym">Arthrobotrys oligospora</name>
    <dbReference type="NCBI Taxonomy" id="2813651"/>
    <lineage>
        <taxon>Eukaryota</taxon>
        <taxon>Fungi</taxon>
        <taxon>Dikarya</taxon>
        <taxon>Ascomycota</taxon>
        <taxon>Pezizomycotina</taxon>
        <taxon>Orbiliomycetes</taxon>
        <taxon>Orbiliales</taxon>
        <taxon>Orbiliaceae</taxon>
        <taxon>Orbilia</taxon>
    </lineage>
</organism>
<protein>
    <recommendedName>
        <fullName evidence="6">Translation initiation factor eIF2B subunit alpha</fullName>
    </recommendedName>
    <alternativeName>
        <fullName evidence="7">eIF2B GDP-GTP exchange factor subunit alpha</fullName>
    </alternativeName>
</protein>
<dbReference type="Pfam" id="PF01008">
    <property type="entry name" value="IF-2B"/>
    <property type="match status" value="1"/>
</dbReference>
<accession>A0A7C8Q2F4</accession>
<dbReference type="PANTHER" id="PTHR45860:SF1">
    <property type="entry name" value="TRANSLATION INITIATION FACTOR EIF-2B SUBUNIT ALPHA"/>
    <property type="match status" value="1"/>
</dbReference>
<dbReference type="Gene3D" id="3.40.50.10470">
    <property type="entry name" value="Translation initiation factor eif-2b, domain 2"/>
    <property type="match status" value="1"/>
</dbReference>
<dbReference type="InterPro" id="IPR042528">
    <property type="entry name" value="elF-2B_alpha_N"/>
</dbReference>
<evidence type="ECO:0000256" key="9">
    <source>
        <dbReference type="RuleBase" id="RU003814"/>
    </source>
</evidence>
<dbReference type="InterPro" id="IPR042529">
    <property type="entry name" value="IF_2B-like_C"/>
</dbReference>
<gene>
    <name evidence="10" type="primary">GCN3</name>
    <name evidence="10" type="ORF">TWF788_010552</name>
</gene>